<dbReference type="InterPro" id="IPR000568">
    <property type="entry name" value="ATP_synth_F0_asu"/>
</dbReference>
<dbReference type="GO" id="GO:0005886">
    <property type="term" value="C:plasma membrane"/>
    <property type="evidence" value="ECO:0007669"/>
    <property type="project" value="UniProtKB-SubCell"/>
</dbReference>
<evidence type="ECO:0000313" key="13">
    <source>
        <dbReference type="EMBL" id="QHN64696.1"/>
    </source>
</evidence>
<evidence type="ECO:0000256" key="11">
    <source>
        <dbReference type="HAMAP-Rule" id="MF_01393"/>
    </source>
</evidence>
<feature type="transmembrane region" description="Helical" evidence="11">
    <location>
        <begin position="198"/>
        <end position="218"/>
    </location>
</feature>
<evidence type="ECO:0000256" key="8">
    <source>
        <dbReference type="ARBA" id="ARBA00023065"/>
    </source>
</evidence>
<feature type="transmembrane region" description="Helical" evidence="11">
    <location>
        <begin position="140"/>
        <end position="158"/>
    </location>
</feature>
<organism evidence="13 14">
    <name type="scientific">Bergeyella cardium</name>
    <dbReference type="NCBI Taxonomy" id="1585976"/>
    <lineage>
        <taxon>Bacteria</taxon>
        <taxon>Pseudomonadati</taxon>
        <taxon>Bacteroidota</taxon>
        <taxon>Flavobacteriia</taxon>
        <taxon>Flavobacteriales</taxon>
        <taxon>Weeksellaceae</taxon>
        <taxon>Bergeyella</taxon>
    </lineage>
</organism>
<evidence type="ECO:0000256" key="6">
    <source>
        <dbReference type="ARBA" id="ARBA00022781"/>
    </source>
</evidence>
<gene>
    <name evidence="11 13" type="primary">atpB</name>
    <name evidence="13" type="ORF">DBX24_01710</name>
</gene>
<dbReference type="NCBIfam" id="TIGR01131">
    <property type="entry name" value="ATP_synt_6_or_A"/>
    <property type="match status" value="1"/>
</dbReference>
<dbReference type="SUPFAM" id="SSF81336">
    <property type="entry name" value="F1F0 ATP synthase subunit A"/>
    <property type="match status" value="1"/>
</dbReference>
<dbReference type="InterPro" id="IPR045083">
    <property type="entry name" value="ATP_synth_F0_asu_bact/mt"/>
</dbReference>
<dbReference type="GO" id="GO:0045259">
    <property type="term" value="C:proton-transporting ATP synthase complex"/>
    <property type="evidence" value="ECO:0007669"/>
    <property type="project" value="UniProtKB-KW"/>
</dbReference>
<evidence type="ECO:0000256" key="5">
    <source>
        <dbReference type="ARBA" id="ARBA00022692"/>
    </source>
</evidence>
<keyword evidence="4 11" id="KW-0138">CF(0)</keyword>
<keyword evidence="6 11" id="KW-0375">Hydrogen ion transport</keyword>
<dbReference type="PANTHER" id="PTHR11410">
    <property type="entry name" value="ATP SYNTHASE SUBUNIT A"/>
    <property type="match status" value="1"/>
</dbReference>
<keyword evidence="9 11" id="KW-0472">Membrane</keyword>
<feature type="transmembrane region" description="Helical" evidence="11">
    <location>
        <begin position="224"/>
        <end position="244"/>
    </location>
</feature>
<keyword evidence="8 11" id="KW-0406">Ion transport</keyword>
<dbReference type="KEGG" id="bcad:DBX24_01710"/>
<evidence type="ECO:0000256" key="10">
    <source>
        <dbReference type="ARBA" id="ARBA00023310"/>
    </source>
</evidence>
<dbReference type="HAMAP" id="MF_01393">
    <property type="entry name" value="ATP_synth_a_bact"/>
    <property type="match status" value="1"/>
</dbReference>
<keyword evidence="11" id="KW-1003">Cell membrane</keyword>
<dbReference type="Pfam" id="PF00119">
    <property type="entry name" value="ATP-synt_A"/>
    <property type="match status" value="1"/>
</dbReference>
<evidence type="ECO:0000256" key="2">
    <source>
        <dbReference type="ARBA" id="ARBA00006810"/>
    </source>
</evidence>
<dbReference type="CDD" id="cd00310">
    <property type="entry name" value="ATP-synt_Fo_a_6"/>
    <property type="match status" value="1"/>
</dbReference>
<proteinExistence type="inferred from homology"/>
<evidence type="ECO:0000313" key="14">
    <source>
        <dbReference type="Proteomes" id="UP000464318"/>
    </source>
</evidence>
<keyword evidence="5 11" id="KW-0812">Transmembrane</keyword>
<dbReference type="Proteomes" id="UP000464318">
    <property type="component" value="Chromosome"/>
</dbReference>
<comment type="subcellular location">
    <subcellularLocation>
        <location evidence="11 12">Cell membrane</location>
        <topology evidence="11 12">Multi-pass membrane protein</topology>
    </subcellularLocation>
    <subcellularLocation>
        <location evidence="1">Membrane</location>
        <topology evidence="1">Multi-pass membrane protein</topology>
    </subcellularLocation>
</comment>
<evidence type="ECO:0000256" key="3">
    <source>
        <dbReference type="ARBA" id="ARBA00022448"/>
    </source>
</evidence>
<keyword evidence="14" id="KW-1185">Reference proteome</keyword>
<dbReference type="PANTHER" id="PTHR11410:SF0">
    <property type="entry name" value="ATP SYNTHASE SUBUNIT A"/>
    <property type="match status" value="1"/>
</dbReference>
<evidence type="ECO:0000256" key="12">
    <source>
        <dbReference type="RuleBase" id="RU000483"/>
    </source>
</evidence>
<dbReference type="GO" id="GO:0046933">
    <property type="term" value="F:proton-transporting ATP synthase activity, rotational mechanism"/>
    <property type="evidence" value="ECO:0007669"/>
    <property type="project" value="UniProtKB-UniRule"/>
</dbReference>
<dbReference type="AlphaFoldDB" id="A0A6P1QR96"/>
<evidence type="ECO:0000256" key="7">
    <source>
        <dbReference type="ARBA" id="ARBA00022989"/>
    </source>
</evidence>
<protein>
    <recommendedName>
        <fullName evidence="11 12">ATP synthase subunit a</fullName>
    </recommendedName>
    <alternativeName>
        <fullName evidence="11">ATP synthase F0 sector subunit a</fullName>
    </alternativeName>
    <alternativeName>
        <fullName evidence="11">F-ATPase subunit 6</fullName>
    </alternativeName>
</protein>
<accession>A0A6P1QR96</accession>
<feature type="transmembrane region" description="Helical" evidence="11">
    <location>
        <begin position="335"/>
        <end position="357"/>
    </location>
</feature>
<keyword evidence="7 11" id="KW-1133">Transmembrane helix</keyword>
<dbReference type="RefSeq" id="WP_120488645.1">
    <property type="nucleotide sequence ID" value="NZ_CP029149.1"/>
</dbReference>
<sequence>MNFKRLLIAFSLLTFTLGFSSENGHSEAGKEEKYNPVPFIMHHIQDGHSWHFWGEGENSVTLNLPVILWDNGLKVFSSAEFGHSNEAGKSEVVEKDGKYYVLFHEKIYETNASGDLKLDEHHHPTDENLKPLDLSITKNVAQMLLAALILLIIGFATASSYKKSQVPSGIAKFIEPLVLFVRDDIALQNIGALRYRKYVPYLTTLFLFIWVLNILGLFPGAANTTGNIAFTFTLSVLTLLIVNLSGRKTYWMHMFDPLGKGMPFGGKILIYLILVPVELLGIITKPFALMIRLFANMTAGHIIIMSLLALIFIMKTYAIAPVALGMSLFIYTLEVLVAALQAYIFTMLTALFIGSAVEEPHHDH</sequence>
<evidence type="ECO:0000256" key="9">
    <source>
        <dbReference type="ARBA" id="ARBA00023136"/>
    </source>
</evidence>
<dbReference type="Gene3D" id="1.20.120.220">
    <property type="entry name" value="ATP synthase, F0 complex, subunit A"/>
    <property type="match status" value="1"/>
</dbReference>
<dbReference type="PRINTS" id="PR00123">
    <property type="entry name" value="ATPASEA"/>
</dbReference>
<reference evidence="13 14" key="1">
    <citation type="submission" date="2018-04" db="EMBL/GenBank/DDBJ databases">
        <title>Characteristic and Complete Genome Sequencing of A Novel Member of Infective Endocarditis Causative Bacteria: Bergeyella cardium QL-PH.</title>
        <authorList>
            <person name="Pan H."/>
            <person name="Sun E."/>
            <person name="Zhang Y."/>
        </authorList>
    </citation>
    <scope>NUCLEOTIDE SEQUENCE [LARGE SCALE GENOMIC DNA]</scope>
    <source>
        <strain evidence="13 14">HPQL</strain>
    </source>
</reference>
<keyword evidence="3 11" id="KW-0813">Transport</keyword>
<comment type="function">
    <text evidence="11 12">Key component of the proton channel; it plays a direct role in the translocation of protons across the membrane.</text>
</comment>
<feature type="transmembrane region" description="Helical" evidence="11">
    <location>
        <begin position="289"/>
        <end position="314"/>
    </location>
</feature>
<dbReference type="EMBL" id="CP029149">
    <property type="protein sequence ID" value="QHN64696.1"/>
    <property type="molecule type" value="Genomic_DNA"/>
</dbReference>
<feature type="transmembrane region" description="Helical" evidence="11">
    <location>
        <begin position="264"/>
        <end position="283"/>
    </location>
</feature>
<evidence type="ECO:0000256" key="4">
    <source>
        <dbReference type="ARBA" id="ARBA00022547"/>
    </source>
</evidence>
<comment type="similarity">
    <text evidence="2 11 12">Belongs to the ATPase A chain family.</text>
</comment>
<keyword evidence="10 11" id="KW-0066">ATP synthesis</keyword>
<evidence type="ECO:0000256" key="1">
    <source>
        <dbReference type="ARBA" id="ARBA00004141"/>
    </source>
</evidence>
<name>A0A6P1QR96_9FLAO</name>
<dbReference type="OrthoDB" id="9809130at2"/>
<dbReference type="InterPro" id="IPR035908">
    <property type="entry name" value="F0_ATP_A_sf"/>
</dbReference>